<gene>
    <name evidence="1" type="ordered locus">BMS_0123</name>
</gene>
<organism evidence="1 2">
    <name type="scientific">Halobacteriovorax marinus (strain ATCC BAA-682 / DSM 15412 / SJ)</name>
    <name type="common">Bacteriovorax marinus</name>
    <dbReference type="NCBI Taxonomy" id="862908"/>
    <lineage>
        <taxon>Bacteria</taxon>
        <taxon>Pseudomonadati</taxon>
        <taxon>Bdellovibrionota</taxon>
        <taxon>Bacteriovoracia</taxon>
        <taxon>Bacteriovoracales</taxon>
        <taxon>Halobacteriovoraceae</taxon>
        <taxon>Halobacteriovorax</taxon>
    </lineage>
</organism>
<accession>E1X2A5</accession>
<reference evidence="2" key="1">
    <citation type="journal article" date="2013" name="ISME J.">
        <title>A small predatory core genome in the divergent marine Bacteriovorax marinus SJ and the terrestrial Bdellovibrio bacteriovorus.</title>
        <authorList>
            <person name="Crossman L.C."/>
            <person name="Chen H."/>
            <person name="Cerdeno-Tarraga A.M."/>
            <person name="Brooks K."/>
            <person name="Quail M.A."/>
            <person name="Pineiro S.A."/>
            <person name="Hobley L."/>
            <person name="Sockett R.E."/>
            <person name="Bentley S.D."/>
            <person name="Parkhill J."/>
            <person name="Williams H.N."/>
            <person name="Stine O.C."/>
        </authorList>
    </citation>
    <scope>NUCLEOTIDE SEQUENCE [LARGE SCALE GENOMIC DNA]</scope>
    <source>
        <strain evidence="2">ATCC BAA-682 / DSM 15412 / SJ</strain>
    </source>
</reference>
<dbReference type="KEGG" id="bmx:BMS_0123"/>
<protein>
    <submittedName>
        <fullName evidence="1">Secreted protein</fullName>
    </submittedName>
</protein>
<dbReference type="eggNOG" id="COG0457">
    <property type="taxonomic scope" value="Bacteria"/>
</dbReference>
<dbReference type="STRING" id="862908.BMS_0123"/>
<dbReference type="OrthoDB" id="5294078at2"/>
<dbReference type="Proteomes" id="UP000008963">
    <property type="component" value="Chromosome"/>
</dbReference>
<dbReference type="HOGENOM" id="CLU_1033533_0_0_7"/>
<proteinExistence type="predicted"/>
<keyword evidence="2" id="KW-1185">Reference proteome</keyword>
<dbReference type="EMBL" id="FQ312005">
    <property type="protein sequence ID" value="CBW25061.1"/>
    <property type="molecule type" value="Genomic_DNA"/>
</dbReference>
<dbReference type="AlphaFoldDB" id="E1X2A5"/>
<dbReference type="RefSeq" id="WP_014242850.1">
    <property type="nucleotide sequence ID" value="NC_016620.1"/>
</dbReference>
<evidence type="ECO:0000313" key="1">
    <source>
        <dbReference type="EMBL" id="CBW25061.1"/>
    </source>
</evidence>
<name>E1X2A5_HALMS</name>
<evidence type="ECO:0000313" key="2">
    <source>
        <dbReference type="Proteomes" id="UP000008963"/>
    </source>
</evidence>
<sequence length="269" mass="31245">MKKIIIILIIPIFLVISNFLKANINLPNLKVSKEEQSLNLNKSLVNIFSIGQKRMLSNLLWIHTMLESDIERVEDGNSWMYYRFNTISSLEPLFYENYIYGGLYLSVIKDDVEGAADIYNLGLKYYPRDFRLNYNGAFNDYFELQDKEAALKKYKIALESPEAMAHSKYLPSLVGRIQAESGGLEEALIILTNHYNNTPDGKLKDRLREDLYGLKAEIDLKCLNTIKEGCQAQDLFGEDYLLREGSYRAQREWKKFRPKKKKERTKSSP</sequence>
<dbReference type="PATRIC" id="fig|862908.3.peg.118"/>